<dbReference type="PANTHER" id="PTHR31170">
    <property type="entry name" value="BNAC04G53230D PROTEIN"/>
    <property type="match status" value="1"/>
</dbReference>
<proteinExistence type="predicted"/>
<reference evidence="1 2" key="1">
    <citation type="submission" date="2024-02" db="EMBL/GenBank/DDBJ databases">
        <authorList>
            <person name="Vignale AGUSTIN F."/>
            <person name="Sosa J E."/>
            <person name="Modenutti C."/>
        </authorList>
    </citation>
    <scope>NUCLEOTIDE SEQUENCE [LARGE SCALE GENOMIC DNA]</scope>
</reference>
<evidence type="ECO:0000313" key="1">
    <source>
        <dbReference type="EMBL" id="CAK9178785.1"/>
    </source>
</evidence>
<dbReference type="InterPro" id="IPR004158">
    <property type="entry name" value="DUF247_pln"/>
</dbReference>
<dbReference type="Pfam" id="PF03140">
    <property type="entry name" value="DUF247"/>
    <property type="match status" value="1"/>
</dbReference>
<dbReference type="EMBL" id="CAUOFW020007314">
    <property type="protein sequence ID" value="CAK9178785.1"/>
    <property type="molecule type" value="Genomic_DNA"/>
</dbReference>
<gene>
    <name evidence="1" type="ORF">ILEXP_LOCUS48712</name>
</gene>
<comment type="caution">
    <text evidence="1">The sequence shown here is derived from an EMBL/GenBank/DDBJ whole genome shotgun (WGS) entry which is preliminary data.</text>
</comment>
<name>A0ABC8UEA8_9AQUA</name>
<dbReference type="PANTHER" id="PTHR31170:SF18">
    <property type="entry name" value="(WILD MALAYSIAN BANANA) HYPOTHETICAL PROTEIN"/>
    <property type="match status" value="1"/>
</dbReference>
<dbReference type="AlphaFoldDB" id="A0ABC8UEA8"/>
<accession>A0ABC8UEA8</accession>
<dbReference type="Proteomes" id="UP001642360">
    <property type="component" value="Unassembled WGS sequence"/>
</dbReference>
<sequence>MIIVRDELNCMPDTSTEMAYCERRSIYRVASCVTDLNKKAYKPQAVSFGPYHHGEEYLKAMEDHRQRAFLHFLKRSNKSLEYVVD</sequence>
<evidence type="ECO:0000313" key="2">
    <source>
        <dbReference type="Proteomes" id="UP001642360"/>
    </source>
</evidence>
<protein>
    <submittedName>
        <fullName evidence="1">Uncharacterized protein</fullName>
    </submittedName>
</protein>
<keyword evidence="2" id="KW-1185">Reference proteome</keyword>
<organism evidence="1 2">
    <name type="scientific">Ilex paraguariensis</name>
    <name type="common">yerba mate</name>
    <dbReference type="NCBI Taxonomy" id="185542"/>
    <lineage>
        <taxon>Eukaryota</taxon>
        <taxon>Viridiplantae</taxon>
        <taxon>Streptophyta</taxon>
        <taxon>Embryophyta</taxon>
        <taxon>Tracheophyta</taxon>
        <taxon>Spermatophyta</taxon>
        <taxon>Magnoliopsida</taxon>
        <taxon>eudicotyledons</taxon>
        <taxon>Gunneridae</taxon>
        <taxon>Pentapetalae</taxon>
        <taxon>asterids</taxon>
        <taxon>campanulids</taxon>
        <taxon>Aquifoliales</taxon>
        <taxon>Aquifoliaceae</taxon>
        <taxon>Ilex</taxon>
    </lineage>
</organism>